<organism evidence="2 3">
    <name type="scientific">Pilimelia anulata</name>
    <dbReference type="NCBI Taxonomy" id="53371"/>
    <lineage>
        <taxon>Bacteria</taxon>
        <taxon>Bacillati</taxon>
        <taxon>Actinomycetota</taxon>
        <taxon>Actinomycetes</taxon>
        <taxon>Micromonosporales</taxon>
        <taxon>Micromonosporaceae</taxon>
        <taxon>Pilimelia</taxon>
    </lineage>
</organism>
<dbReference type="Proteomes" id="UP000649739">
    <property type="component" value="Unassembled WGS sequence"/>
</dbReference>
<reference evidence="2" key="1">
    <citation type="journal article" date="2014" name="Int. J. Syst. Evol. Microbiol.">
        <title>Complete genome sequence of Corynebacterium casei LMG S-19264T (=DSM 44701T), isolated from a smear-ripened cheese.</title>
        <authorList>
            <consortium name="US DOE Joint Genome Institute (JGI-PGF)"/>
            <person name="Walter F."/>
            <person name="Albersmeier A."/>
            <person name="Kalinowski J."/>
            <person name="Ruckert C."/>
        </authorList>
    </citation>
    <scope>NUCLEOTIDE SEQUENCE</scope>
    <source>
        <strain evidence="2">JCM 3090</strain>
    </source>
</reference>
<keyword evidence="3" id="KW-1185">Reference proteome</keyword>
<evidence type="ECO:0000313" key="3">
    <source>
        <dbReference type="Proteomes" id="UP000649739"/>
    </source>
</evidence>
<evidence type="ECO:0000256" key="1">
    <source>
        <dbReference type="SAM" id="Phobius"/>
    </source>
</evidence>
<name>A0A8J3BEG6_9ACTN</name>
<accession>A0A8J3BEG6</accession>
<feature type="transmembrane region" description="Helical" evidence="1">
    <location>
        <begin position="200"/>
        <end position="217"/>
    </location>
</feature>
<feature type="transmembrane region" description="Helical" evidence="1">
    <location>
        <begin position="81"/>
        <end position="105"/>
    </location>
</feature>
<feature type="transmembrane region" description="Helical" evidence="1">
    <location>
        <begin position="125"/>
        <end position="147"/>
    </location>
</feature>
<sequence>MLFALGDPASFVGLLLGFLAALLLRASGLRLGRRLLGLPPGPRPALRTVVDPFGAVAAAVAGIGWGSCADLDVRGTRGRRVLAVAFGPLAPLLAGVLLMICYGLLFVDVPLGAGFTLQGFATGGGVLADVLFGVAFELICFALLDLLPLPPLDGFSLLWVAMRRPGPNAARIRHTLVDNNVGPVILMFLCFFPLRGPYLLLPFEFLGGVLTAVLLVLT</sequence>
<dbReference type="RefSeq" id="WP_189171958.1">
    <property type="nucleotide sequence ID" value="NZ_BMQB01000012.1"/>
</dbReference>
<reference evidence="2" key="2">
    <citation type="submission" date="2020-09" db="EMBL/GenBank/DDBJ databases">
        <authorList>
            <person name="Sun Q."/>
            <person name="Ohkuma M."/>
        </authorList>
    </citation>
    <scope>NUCLEOTIDE SEQUENCE</scope>
    <source>
        <strain evidence="2">JCM 3090</strain>
    </source>
</reference>
<evidence type="ECO:0000313" key="2">
    <source>
        <dbReference type="EMBL" id="GGK07890.1"/>
    </source>
</evidence>
<proteinExistence type="predicted"/>
<keyword evidence="1" id="KW-0812">Transmembrane</keyword>
<keyword evidence="1" id="KW-1133">Transmembrane helix</keyword>
<dbReference type="EMBL" id="BMQB01000012">
    <property type="protein sequence ID" value="GGK07890.1"/>
    <property type="molecule type" value="Genomic_DNA"/>
</dbReference>
<protein>
    <submittedName>
        <fullName evidence="2">Uncharacterized protein</fullName>
    </submittedName>
</protein>
<keyword evidence="1" id="KW-0472">Membrane</keyword>
<gene>
    <name evidence="2" type="ORF">GCM10010123_42330</name>
</gene>
<comment type="caution">
    <text evidence="2">The sequence shown here is derived from an EMBL/GenBank/DDBJ whole genome shotgun (WGS) entry which is preliminary data.</text>
</comment>
<dbReference type="AlphaFoldDB" id="A0A8J3BEG6"/>